<reference evidence="2 3" key="1">
    <citation type="submission" date="2020-08" db="EMBL/GenBank/DDBJ databases">
        <title>Sequencing the genomes of 1000 actinobacteria strains.</title>
        <authorList>
            <person name="Klenk H.-P."/>
        </authorList>
    </citation>
    <scope>NUCLEOTIDE SEQUENCE [LARGE SCALE GENOMIC DNA]</scope>
    <source>
        <strain evidence="2 3">DSM 45084</strain>
    </source>
</reference>
<keyword evidence="3" id="KW-1185">Reference proteome</keyword>
<feature type="signal peptide" evidence="1">
    <location>
        <begin position="1"/>
        <end position="27"/>
    </location>
</feature>
<gene>
    <name evidence="2" type="ORF">F4559_002206</name>
</gene>
<sequence>MRKAPAVVLTTLLATVGLAAAAAPASASVADATCAGSVSSTFSPGLRANLLPPPPPATTATESAALTGCVSLSVPAITSGTIVPNGNTESGNCVAVNPTVTDVIGINWNNGTSSVVFVTDRVAVNAAAVRTVTLTGVVVAGTFFGQAAVIVFTSPLDPLDCLSASGLTSTTGVVTLAIT</sequence>
<evidence type="ECO:0000313" key="2">
    <source>
        <dbReference type="EMBL" id="MBB4964847.1"/>
    </source>
</evidence>
<evidence type="ECO:0000256" key="1">
    <source>
        <dbReference type="SAM" id="SignalP"/>
    </source>
</evidence>
<evidence type="ECO:0008006" key="4">
    <source>
        <dbReference type="Google" id="ProtNLM"/>
    </source>
</evidence>
<organism evidence="2 3">
    <name type="scientific">Saccharothrix violaceirubra</name>
    <dbReference type="NCBI Taxonomy" id="413306"/>
    <lineage>
        <taxon>Bacteria</taxon>
        <taxon>Bacillati</taxon>
        <taxon>Actinomycetota</taxon>
        <taxon>Actinomycetes</taxon>
        <taxon>Pseudonocardiales</taxon>
        <taxon>Pseudonocardiaceae</taxon>
        <taxon>Saccharothrix</taxon>
    </lineage>
</organism>
<dbReference type="RefSeq" id="WP_184668106.1">
    <property type="nucleotide sequence ID" value="NZ_BAABAI010000015.1"/>
</dbReference>
<dbReference type="AlphaFoldDB" id="A0A7W7WVE4"/>
<comment type="caution">
    <text evidence="2">The sequence shown here is derived from an EMBL/GenBank/DDBJ whole genome shotgun (WGS) entry which is preliminary data.</text>
</comment>
<protein>
    <recommendedName>
        <fullName evidence="4">Ig-like domain-containing protein</fullName>
    </recommendedName>
</protein>
<dbReference type="EMBL" id="JACHJS010000001">
    <property type="protein sequence ID" value="MBB4964847.1"/>
    <property type="molecule type" value="Genomic_DNA"/>
</dbReference>
<accession>A0A7W7WVE4</accession>
<proteinExistence type="predicted"/>
<name>A0A7W7WVE4_9PSEU</name>
<evidence type="ECO:0000313" key="3">
    <source>
        <dbReference type="Proteomes" id="UP000542674"/>
    </source>
</evidence>
<feature type="chain" id="PRO_5038775588" description="Ig-like domain-containing protein" evidence="1">
    <location>
        <begin position="28"/>
        <end position="179"/>
    </location>
</feature>
<dbReference type="Proteomes" id="UP000542674">
    <property type="component" value="Unassembled WGS sequence"/>
</dbReference>
<keyword evidence="1" id="KW-0732">Signal</keyword>